<reference evidence="1" key="1">
    <citation type="journal article" date="2024" name="Syst. Appl. Microbiol.">
        <title>First single-strain enrichments of Electrothrix cable bacteria, description of E. aestuarii sp. nov. and E. rattekaaiensis sp. nov., and proposal of a cable bacteria taxonomy following the rules of the SeqCode.</title>
        <authorList>
            <person name="Plum-Jensen L.E."/>
            <person name="Schramm A."/>
            <person name="Marshall I.P.G."/>
        </authorList>
    </citation>
    <scope>NUCLEOTIDE SEQUENCE</scope>
    <source>
        <strain evidence="1">Rat1</strain>
    </source>
</reference>
<dbReference type="KEGG" id="eaj:Q3M24_13360"/>
<gene>
    <name evidence="1" type="ORF">Q3M24_13360</name>
</gene>
<organism evidence="1">
    <name type="scientific">Candidatus Electrothrix aestuarii</name>
    <dbReference type="NCBI Taxonomy" id="3062594"/>
    <lineage>
        <taxon>Bacteria</taxon>
        <taxon>Pseudomonadati</taxon>
        <taxon>Thermodesulfobacteriota</taxon>
        <taxon>Desulfobulbia</taxon>
        <taxon>Desulfobulbales</taxon>
        <taxon>Desulfobulbaceae</taxon>
        <taxon>Candidatus Electrothrix</taxon>
    </lineage>
</organism>
<reference evidence="1" key="2">
    <citation type="submission" date="2024-06" db="EMBL/GenBank/DDBJ databases">
        <authorList>
            <person name="Plum-Jensen L.E."/>
            <person name="Schramm A."/>
            <person name="Marshall I.P.G."/>
        </authorList>
    </citation>
    <scope>NUCLEOTIDE SEQUENCE</scope>
    <source>
        <strain evidence="1">Rat1</strain>
    </source>
</reference>
<proteinExistence type="predicted"/>
<dbReference type="AlphaFoldDB" id="A0AAU8LQY6"/>
<sequence length="294" mass="32922">MTEKGQWYHVSFLLSGSLHVGSGRWGFILPCRPYVPGWTLWGALVVLLKKTGRWPGQLGEIGCAVNQYCWLGHLFLEAGGAQTTYRYLPVMNQMQGGKNIFTWRDISGTSVDHLPPPTLFRHGVVRSHEQGQNSLGRLFLTESVQGRQGISYQLSGIFFYNGDKDKLPFQQEDRLLLGGNRQVNGAEIICSSVSPLGDNKALTLPKGYSKQHHLRPELSEGNLALTGELERIVMRRTRSACGKKSNGFGQHFLDWGIHLAPGWHSSNQQDHQPLFDKQDAFRHGTIQTIQNNST</sequence>
<evidence type="ECO:0000313" key="1">
    <source>
        <dbReference type="EMBL" id="XCN71299.1"/>
    </source>
</evidence>
<accession>A0AAU8LQY6</accession>
<protein>
    <submittedName>
        <fullName evidence="1">Uncharacterized protein</fullName>
    </submittedName>
</protein>
<name>A0AAU8LQY6_9BACT</name>
<dbReference type="EMBL" id="CP159373">
    <property type="protein sequence ID" value="XCN71299.1"/>
    <property type="molecule type" value="Genomic_DNA"/>
</dbReference>